<protein>
    <submittedName>
        <fullName evidence="5">Acetyl esterase/lipase</fullName>
    </submittedName>
</protein>
<proteinExistence type="predicted"/>
<name>A0A1H1MTM5_9ACTN</name>
<evidence type="ECO:0000259" key="3">
    <source>
        <dbReference type="Pfam" id="PF07859"/>
    </source>
</evidence>
<gene>
    <name evidence="4" type="ORF">SAMN04487824_11048</name>
    <name evidence="5" type="ORF">SAMN04489857_1539</name>
</gene>
<evidence type="ECO:0000256" key="1">
    <source>
        <dbReference type="ARBA" id="ARBA00022801"/>
    </source>
</evidence>
<reference evidence="6 7" key="1">
    <citation type="submission" date="2016-10" db="EMBL/GenBank/DDBJ databases">
        <authorList>
            <person name="Varghese N."/>
            <person name="Submissions S."/>
        </authorList>
    </citation>
    <scope>NUCLEOTIDE SEQUENCE [LARGE SCALE GENOMIC DNA]</scope>
    <source>
        <strain evidence="6">DSM 22619</strain>
        <strain evidence="7">DSM 22620</strain>
    </source>
</reference>
<dbReference type="Proteomes" id="UP000198528">
    <property type="component" value="Unassembled WGS sequence"/>
</dbReference>
<dbReference type="Pfam" id="PF07859">
    <property type="entry name" value="Abhydrolase_3"/>
    <property type="match status" value="1"/>
</dbReference>
<keyword evidence="2" id="KW-0732">Signal</keyword>
<evidence type="ECO:0000313" key="6">
    <source>
        <dbReference type="Proteomes" id="UP000198528"/>
    </source>
</evidence>
<dbReference type="GeneID" id="78500878"/>
<dbReference type="GO" id="GO:0016787">
    <property type="term" value="F:hydrolase activity"/>
    <property type="evidence" value="ECO:0007669"/>
    <property type="project" value="UniProtKB-KW"/>
</dbReference>
<dbReference type="PANTHER" id="PTHR48081:SF8">
    <property type="entry name" value="ALPHA_BETA HYDROLASE FOLD-3 DOMAIN-CONTAINING PROTEIN-RELATED"/>
    <property type="match status" value="1"/>
</dbReference>
<dbReference type="InterPro" id="IPR013094">
    <property type="entry name" value="AB_hydrolase_3"/>
</dbReference>
<dbReference type="SUPFAM" id="SSF53474">
    <property type="entry name" value="alpha/beta-Hydrolases"/>
    <property type="match status" value="1"/>
</dbReference>
<evidence type="ECO:0000313" key="7">
    <source>
        <dbReference type="Proteomes" id="UP000199480"/>
    </source>
</evidence>
<dbReference type="InterPro" id="IPR029058">
    <property type="entry name" value="AB_hydrolase_fold"/>
</dbReference>
<accession>A0A1H1MTM5</accession>
<organism evidence="5 7">
    <name type="scientific">Parafannyhessea umbonata</name>
    <dbReference type="NCBI Taxonomy" id="604330"/>
    <lineage>
        <taxon>Bacteria</taxon>
        <taxon>Bacillati</taxon>
        <taxon>Actinomycetota</taxon>
        <taxon>Coriobacteriia</taxon>
        <taxon>Coriobacteriales</taxon>
        <taxon>Atopobiaceae</taxon>
        <taxon>Parafannyhessea</taxon>
    </lineage>
</organism>
<dbReference type="EMBL" id="LT629759">
    <property type="protein sequence ID" value="SDR89279.1"/>
    <property type="molecule type" value="Genomic_DNA"/>
</dbReference>
<evidence type="ECO:0000313" key="4">
    <source>
        <dbReference type="EMBL" id="SDC35138.1"/>
    </source>
</evidence>
<dbReference type="AlphaFoldDB" id="A0A1H1MTM5"/>
<dbReference type="RefSeq" id="WP_090846422.1">
    <property type="nucleotide sequence ID" value="NZ_FMZL01000010.1"/>
</dbReference>
<evidence type="ECO:0000256" key="2">
    <source>
        <dbReference type="SAM" id="SignalP"/>
    </source>
</evidence>
<feature type="chain" id="PRO_5038216871" evidence="2">
    <location>
        <begin position="22"/>
        <end position="336"/>
    </location>
</feature>
<dbReference type="OrthoDB" id="9803828at2"/>
<keyword evidence="6" id="KW-1185">Reference proteome</keyword>
<dbReference type="Gene3D" id="3.40.50.1820">
    <property type="entry name" value="alpha/beta hydrolase"/>
    <property type="match status" value="1"/>
</dbReference>
<feature type="domain" description="Alpha/beta hydrolase fold-3" evidence="3">
    <location>
        <begin position="113"/>
        <end position="312"/>
    </location>
</feature>
<feature type="signal peptide" evidence="2">
    <location>
        <begin position="1"/>
        <end position="21"/>
    </location>
</feature>
<dbReference type="PANTHER" id="PTHR48081">
    <property type="entry name" value="AB HYDROLASE SUPERFAMILY PROTEIN C4A8.06C"/>
    <property type="match status" value="1"/>
</dbReference>
<sequence>MKKTTKTILSVTGAIAGAAAAAGGFELWSRSKFGRSGVATAMEGALRATGFRNVVLGQDLGRYDDFIEKSRVANEQEYHIPSWLRLRSLVFDETSHGMKVYHVGTTGKNEHAVLYLHGGGYVSQITPAHWRFVDKLCQETGAEIVVPIYPLAPEHDYDESYTQLTTVYENLCKRYGADAITLMGDSAGGGLALGLAESLPQYNLEQPANLVLISPELDLSMRNPKIRDYFDADPVLAPWGMAQMGDLWADGDEIENFRLSPINGDVSALRNVLLLAGTREIYYPDCARLAQKLITAGVRSDMVIGEGMNHDWPLLPIPEARKARRRIAECVLRKVN</sequence>
<evidence type="ECO:0000313" key="5">
    <source>
        <dbReference type="EMBL" id="SDR89279.1"/>
    </source>
</evidence>
<dbReference type="EMBL" id="FMZL01000010">
    <property type="protein sequence ID" value="SDC35138.1"/>
    <property type="molecule type" value="Genomic_DNA"/>
</dbReference>
<keyword evidence="1" id="KW-0378">Hydrolase</keyword>
<dbReference type="STRING" id="604330.SAMN04489857_1539"/>
<dbReference type="Proteomes" id="UP000199480">
    <property type="component" value="Chromosome I"/>
</dbReference>
<dbReference type="InterPro" id="IPR050300">
    <property type="entry name" value="GDXG_lipolytic_enzyme"/>
</dbReference>
<reference evidence="5" key="2">
    <citation type="submission" date="2016-10" db="EMBL/GenBank/DDBJ databases">
        <authorList>
            <person name="de Groot N.N."/>
        </authorList>
    </citation>
    <scope>NUCLEOTIDE SEQUENCE [LARGE SCALE GENOMIC DNA]</scope>
    <source>
        <strain evidence="4">DSM 22619</strain>
        <strain evidence="5">DSM 22620</strain>
    </source>
</reference>